<keyword evidence="7" id="KW-1185">Reference proteome</keyword>
<evidence type="ECO:0000256" key="1">
    <source>
        <dbReference type="ARBA" id="ARBA00023015"/>
    </source>
</evidence>
<name>A0A1I3WGW8_9ACTN</name>
<evidence type="ECO:0000256" key="3">
    <source>
        <dbReference type="ARBA" id="ARBA00023163"/>
    </source>
</evidence>
<organism evidence="6 7">
    <name type="scientific">Streptosporangium canum</name>
    <dbReference type="NCBI Taxonomy" id="324952"/>
    <lineage>
        <taxon>Bacteria</taxon>
        <taxon>Bacillati</taxon>
        <taxon>Actinomycetota</taxon>
        <taxon>Actinomycetes</taxon>
        <taxon>Streptosporangiales</taxon>
        <taxon>Streptosporangiaceae</taxon>
        <taxon>Streptosporangium</taxon>
    </lineage>
</organism>
<dbReference type="AlphaFoldDB" id="A0A1I3WGW8"/>
<gene>
    <name evidence="6" type="ORF">SAMN05216275_116105</name>
</gene>
<evidence type="ECO:0000313" key="7">
    <source>
        <dbReference type="Proteomes" id="UP000199111"/>
    </source>
</evidence>
<keyword evidence="1" id="KW-0805">Transcription regulation</keyword>
<dbReference type="EMBL" id="FOQY01000016">
    <property type="protein sequence ID" value="SFK06057.1"/>
    <property type="molecule type" value="Genomic_DNA"/>
</dbReference>
<reference evidence="7" key="1">
    <citation type="submission" date="2016-10" db="EMBL/GenBank/DDBJ databases">
        <authorList>
            <person name="Varghese N."/>
            <person name="Submissions S."/>
        </authorList>
    </citation>
    <scope>NUCLEOTIDE SEQUENCE [LARGE SCALE GENOMIC DNA]</scope>
    <source>
        <strain evidence="7">CGMCC 4.2126</strain>
    </source>
</reference>
<dbReference type="Gene3D" id="1.10.10.10">
    <property type="entry name" value="Winged helix-like DNA-binding domain superfamily/Winged helix DNA-binding domain"/>
    <property type="match status" value="1"/>
</dbReference>
<evidence type="ECO:0000313" key="6">
    <source>
        <dbReference type="EMBL" id="SFK06057.1"/>
    </source>
</evidence>
<dbReference type="GO" id="GO:0003677">
    <property type="term" value="F:DNA binding"/>
    <property type="evidence" value="ECO:0007669"/>
    <property type="project" value="UniProtKB-KW"/>
</dbReference>
<dbReference type="PANTHER" id="PTHR33204:SF39">
    <property type="entry name" value="TRANSCRIPTIONAL REGULATORY PROTEIN"/>
    <property type="match status" value="1"/>
</dbReference>
<evidence type="ECO:0000259" key="5">
    <source>
        <dbReference type="PROSITE" id="PS51118"/>
    </source>
</evidence>
<feature type="region of interest" description="Disordered" evidence="4">
    <location>
        <begin position="159"/>
        <end position="224"/>
    </location>
</feature>
<dbReference type="PANTHER" id="PTHR33204">
    <property type="entry name" value="TRANSCRIPTIONAL REGULATOR, MARR FAMILY"/>
    <property type="match status" value="1"/>
</dbReference>
<feature type="domain" description="HTH hxlR-type" evidence="5">
    <location>
        <begin position="30"/>
        <end position="128"/>
    </location>
</feature>
<dbReference type="InterPro" id="IPR036390">
    <property type="entry name" value="WH_DNA-bd_sf"/>
</dbReference>
<feature type="compositionally biased region" description="Low complexity" evidence="4">
    <location>
        <begin position="191"/>
        <end position="204"/>
    </location>
</feature>
<evidence type="ECO:0000256" key="2">
    <source>
        <dbReference type="ARBA" id="ARBA00023125"/>
    </source>
</evidence>
<dbReference type="Proteomes" id="UP000199111">
    <property type="component" value="Unassembled WGS sequence"/>
</dbReference>
<keyword evidence="2" id="KW-0238">DNA-binding</keyword>
<dbReference type="InterPro" id="IPR002577">
    <property type="entry name" value="HTH_HxlR"/>
</dbReference>
<dbReference type="SUPFAM" id="SSF46785">
    <property type="entry name" value="Winged helix' DNA-binding domain"/>
    <property type="match status" value="1"/>
</dbReference>
<feature type="compositionally biased region" description="Polar residues" evidence="4">
    <location>
        <begin position="206"/>
        <end position="215"/>
    </location>
</feature>
<dbReference type="Pfam" id="PF01638">
    <property type="entry name" value="HxlR"/>
    <property type="match status" value="1"/>
</dbReference>
<sequence length="282" mass="30082">MEEGISKSPANCPNVEGDYDARQWDTREDCEVRQILDRVADKWSLLVIALLDRRVLRFTELSREVDGISQRMLTVTLRQLERDGLVRRTVHPVVPPRVDYELTPLGVTLHDTIQSLVMWTEKHQNEIAAARADYDARADVAPAAPVAPLPVSRETMAAGRTGARPVAPVRNGTAAVGRNGTLSAGRNGTLAAGRDGARAASRNGTPAASRNGTPTAVTGDDGARAVAVGGDGSRAGATMPRCETCGTPIHLARTGRPARFCGTACRQKAHRRRSRAGAPGQG</sequence>
<protein>
    <submittedName>
        <fullName evidence="6">Transcriptional regulator, HxlR family</fullName>
    </submittedName>
</protein>
<dbReference type="InterPro" id="IPR036388">
    <property type="entry name" value="WH-like_DNA-bd_sf"/>
</dbReference>
<dbReference type="GeneID" id="96304492"/>
<dbReference type="PROSITE" id="PS51118">
    <property type="entry name" value="HTH_HXLR"/>
    <property type="match status" value="1"/>
</dbReference>
<evidence type="ECO:0000256" key="4">
    <source>
        <dbReference type="SAM" id="MobiDB-lite"/>
    </source>
</evidence>
<accession>A0A1I3WGW8</accession>
<proteinExistence type="predicted"/>
<keyword evidence="3" id="KW-0804">Transcription</keyword>
<dbReference type="RefSeq" id="WP_218158806.1">
    <property type="nucleotide sequence ID" value="NZ_FOQY01000016.1"/>
</dbReference>